<gene>
    <name evidence="2" type="ORF">HW555_009643</name>
</gene>
<reference evidence="2" key="1">
    <citation type="submission" date="2020-08" db="EMBL/GenBank/DDBJ databases">
        <title>Spodoptera exigua strain:BAW_Kor-Di-RS1 Genome sequencing and assembly.</title>
        <authorList>
            <person name="Kim J."/>
            <person name="Nam H.Y."/>
            <person name="Kwon M."/>
            <person name="Choi J.H."/>
            <person name="Cho S.R."/>
            <person name="Kim G.-H."/>
        </authorList>
    </citation>
    <scope>NUCLEOTIDE SEQUENCE</scope>
    <source>
        <strain evidence="2">BAW_Kor-Di-RS1</strain>
        <tissue evidence="2">Whole-body</tissue>
    </source>
</reference>
<dbReference type="AlphaFoldDB" id="A0A835G8R5"/>
<organism evidence="2 3">
    <name type="scientific">Spodoptera exigua</name>
    <name type="common">Beet armyworm</name>
    <name type="synonym">Noctua fulgens</name>
    <dbReference type="NCBI Taxonomy" id="7107"/>
    <lineage>
        <taxon>Eukaryota</taxon>
        <taxon>Metazoa</taxon>
        <taxon>Ecdysozoa</taxon>
        <taxon>Arthropoda</taxon>
        <taxon>Hexapoda</taxon>
        <taxon>Insecta</taxon>
        <taxon>Pterygota</taxon>
        <taxon>Neoptera</taxon>
        <taxon>Endopterygota</taxon>
        <taxon>Lepidoptera</taxon>
        <taxon>Glossata</taxon>
        <taxon>Ditrysia</taxon>
        <taxon>Noctuoidea</taxon>
        <taxon>Noctuidae</taxon>
        <taxon>Amphipyrinae</taxon>
        <taxon>Spodoptera</taxon>
    </lineage>
</organism>
<evidence type="ECO:0000256" key="1">
    <source>
        <dbReference type="SAM" id="SignalP"/>
    </source>
</evidence>
<feature type="signal peptide" evidence="1">
    <location>
        <begin position="1"/>
        <end position="16"/>
    </location>
</feature>
<evidence type="ECO:0000313" key="2">
    <source>
        <dbReference type="EMBL" id="KAF9411571.1"/>
    </source>
</evidence>
<accession>A0A835G8R5</accession>
<evidence type="ECO:0000313" key="3">
    <source>
        <dbReference type="Proteomes" id="UP000648187"/>
    </source>
</evidence>
<dbReference type="Proteomes" id="UP000648187">
    <property type="component" value="Unassembled WGS sequence"/>
</dbReference>
<keyword evidence="1" id="KW-0732">Signal</keyword>
<keyword evidence="3" id="KW-1185">Reference proteome</keyword>
<feature type="chain" id="PRO_5033021992" evidence="1">
    <location>
        <begin position="17"/>
        <end position="99"/>
    </location>
</feature>
<comment type="caution">
    <text evidence="2">The sequence shown here is derived from an EMBL/GenBank/DDBJ whole genome shotgun (WGS) entry which is preliminary data.</text>
</comment>
<dbReference type="EMBL" id="JACKWZ010000220">
    <property type="protein sequence ID" value="KAF9411571.1"/>
    <property type="molecule type" value="Genomic_DNA"/>
</dbReference>
<protein>
    <submittedName>
        <fullName evidence="2">Uncharacterized protein</fullName>
    </submittedName>
</protein>
<name>A0A835G8R5_SPOEX</name>
<proteinExistence type="predicted"/>
<sequence>MKSLLLVVLLAAAASASDVNDDIPAAVEMDNIEFVELEEIQKLLGLDPAEPVKILTEFDEDPGENDNEEFGTLLFDSMLIDPNEVLVDDVEESDLGGKV</sequence>